<evidence type="ECO:0000256" key="3">
    <source>
        <dbReference type="ARBA" id="ARBA00022989"/>
    </source>
</evidence>
<evidence type="ECO:0000313" key="8">
    <source>
        <dbReference type="EMBL" id="TIH38292.1"/>
    </source>
</evidence>
<proteinExistence type="predicted"/>
<dbReference type="SUPFAM" id="SSF103473">
    <property type="entry name" value="MFS general substrate transporter"/>
    <property type="match status" value="1"/>
</dbReference>
<feature type="transmembrane region" description="Helical" evidence="6">
    <location>
        <begin position="263"/>
        <end position="284"/>
    </location>
</feature>
<dbReference type="Proteomes" id="UP000306192">
    <property type="component" value="Unassembled WGS sequence"/>
</dbReference>
<organism evidence="8 9">
    <name type="scientific">Subtercola vilae</name>
    <dbReference type="NCBI Taxonomy" id="2056433"/>
    <lineage>
        <taxon>Bacteria</taxon>
        <taxon>Bacillati</taxon>
        <taxon>Actinomycetota</taxon>
        <taxon>Actinomycetes</taxon>
        <taxon>Micrococcales</taxon>
        <taxon>Microbacteriaceae</taxon>
        <taxon>Subtercola</taxon>
    </lineage>
</organism>
<name>A0A4T2C438_9MICO</name>
<comment type="subcellular location">
    <subcellularLocation>
        <location evidence="1">Cell membrane</location>
        <topology evidence="1">Multi-pass membrane protein</topology>
    </subcellularLocation>
</comment>
<feature type="transmembrane region" description="Helical" evidence="6">
    <location>
        <begin position="185"/>
        <end position="204"/>
    </location>
</feature>
<dbReference type="InterPro" id="IPR036259">
    <property type="entry name" value="MFS_trans_sf"/>
</dbReference>
<dbReference type="RefSeq" id="WP_136641539.1">
    <property type="nucleotide sequence ID" value="NZ_QYRT01000009.1"/>
</dbReference>
<dbReference type="EMBL" id="QYRT01000009">
    <property type="protein sequence ID" value="TIH38292.1"/>
    <property type="molecule type" value="Genomic_DNA"/>
</dbReference>
<keyword evidence="2 6" id="KW-0812">Transmembrane</keyword>
<dbReference type="GO" id="GO:0005886">
    <property type="term" value="C:plasma membrane"/>
    <property type="evidence" value="ECO:0007669"/>
    <property type="project" value="UniProtKB-SubCell"/>
</dbReference>
<evidence type="ECO:0000256" key="6">
    <source>
        <dbReference type="SAM" id="Phobius"/>
    </source>
</evidence>
<feature type="region of interest" description="Disordered" evidence="5">
    <location>
        <begin position="1"/>
        <end position="20"/>
    </location>
</feature>
<dbReference type="PANTHER" id="PTHR23527:SF1">
    <property type="entry name" value="BLL3282 PROTEIN"/>
    <property type="match status" value="1"/>
</dbReference>
<feature type="transmembrane region" description="Helical" evidence="6">
    <location>
        <begin position="229"/>
        <end position="257"/>
    </location>
</feature>
<sequence>MTTSLRKSQSANTPRPAPTPTLGFRPWSMLALGVLAQVAGTIAISGPAFLIPLLHSERGLSLAEAGLFVAAPSVGMVLTLIAWGALADRIGEHWVIGAGLVVTALSAVGALFATDLVSTGAFLLVGGMGAASANAAGGRLVVGWFPTRRRGLAMGIRQMAQPLGVAVAAIVIPPLAAGGGLSAALLFPLIVVAVAAVLALVFIVDPPRRADDVLVPGQRPKNPYRATSLLWRIHGVSVLLVIPQFVVSTFALVWLIGNEGWPPLAAGIVVGGSQFVGAVGRIVVGIVSDRVGSRMRPLRVVAAAASAIMLVLALTDSLHLAGFAAVGIVFASAITVADNGLAFTSVAEIAGSRWSGRALGAQNTAQYMASAATAPLMGLLVGAVGFGAAFAVVAVLPLVAIPLVPLQDKVSGKKL</sequence>
<feature type="transmembrane region" description="Helical" evidence="6">
    <location>
        <begin position="163"/>
        <end position="179"/>
    </location>
</feature>
<evidence type="ECO:0000313" key="9">
    <source>
        <dbReference type="Proteomes" id="UP000306192"/>
    </source>
</evidence>
<dbReference type="PROSITE" id="PS50850">
    <property type="entry name" value="MFS"/>
    <property type="match status" value="1"/>
</dbReference>
<reference evidence="8 9" key="1">
    <citation type="journal article" date="2019" name="Microorganisms">
        <title>Systematic Affiliation and Genome Analysis of Subtercola vilae DB165(T) with Particular Emphasis on Cold Adaptation of an Isolate from a High-Altitude Cold Volcano Lake.</title>
        <authorList>
            <person name="Villalobos A.S."/>
            <person name="Wiese J."/>
            <person name="Imhoff J.F."/>
            <person name="Dorador C."/>
            <person name="Keller A."/>
            <person name="Hentschel U."/>
        </authorList>
    </citation>
    <scope>NUCLEOTIDE SEQUENCE [LARGE SCALE GENOMIC DNA]</scope>
    <source>
        <strain evidence="8 9">DB165</strain>
    </source>
</reference>
<evidence type="ECO:0000256" key="2">
    <source>
        <dbReference type="ARBA" id="ARBA00022692"/>
    </source>
</evidence>
<keyword evidence="4 6" id="KW-0472">Membrane</keyword>
<dbReference type="Gene3D" id="1.20.1250.20">
    <property type="entry name" value="MFS general substrate transporter like domains"/>
    <property type="match status" value="2"/>
</dbReference>
<evidence type="ECO:0000256" key="1">
    <source>
        <dbReference type="ARBA" id="ARBA00004651"/>
    </source>
</evidence>
<feature type="transmembrane region" description="Helical" evidence="6">
    <location>
        <begin position="320"/>
        <end position="343"/>
    </location>
</feature>
<feature type="transmembrane region" description="Helical" evidence="6">
    <location>
        <begin position="376"/>
        <end position="401"/>
    </location>
</feature>
<dbReference type="InterPro" id="IPR011701">
    <property type="entry name" value="MFS"/>
</dbReference>
<dbReference type="PANTHER" id="PTHR23527">
    <property type="entry name" value="BLL3282 PROTEIN"/>
    <property type="match status" value="1"/>
</dbReference>
<keyword evidence="3 6" id="KW-1133">Transmembrane helix</keyword>
<feature type="transmembrane region" description="Helical" evidence="6">
    <location>
        <begin position="65"/>
        <end position="87"/>
    </location>
</feature>
<accession>A0A4T2C438</accession>
<keyword evidence="9" id="KW-1185">Reference proteome</keyword>
<gene>
    <name evidence="8" type="ORF">D4765_06840</name>
</gene>
<feature type="transmembrane region" description="Helical" evidence="6">
    <location>
        <begin position="94"/>
        <end position="114"/>
    </location>
</feature>
<evidence type="ECO:0000256" key="5">
    <source>
        <dbReference type="SAM" id="MobiDB-lite"/>
    </source>
</evidence>
<dbReference type="InterPro" id="IPR020846">
    <property type="entry name" value="MFS_dom"/>
</dbReference>
<dbReference type="OrthoDB" id="8628659at2"/>
<feature type="compositionally biased region" description="Polar residues" evidence="5">
    <location>
        <begin position="1"/>
        <end position="13"/>
    </location>
</feature>
<feature type="transmembrane region" description="Helical" evidence="6">
    <location>
        <begin position="30"/>
        <end position="53"/>
    </location>
</feature>
<dbReference type="AlphaFoldDB" id="A0A4T2C438"/>
<dbReference type="InterPro" id="IPR052952">
    <property type="entry name" value="MFS-Transporter"/>
</dbReference>
<evidence type="ECO:0000259" key="7">
    <source>
        <dbReference type="PROSITE" id="PS50850"/>
    </source>
</evidence>
<feature type="domain" description="Major facilitator superfamily (MFS) profile" evidence="7">
    <location>
        <begin position="26"/>
        <end position="412"/>
    </location>
</feature>
<dbReference type="GO" id="GO:0022857">
    <property type="term" value="F:transmembrane transporter activity"/>
    <property type="evidence" value="ECO:0007669"/>
    <property type="project" value="InterPro"/>
</dbReference>
<comment type="caution">
    <text evidence="8">The sequence shown here is derived from an EMBL/GenBank/DDBJ whole genome shotgun (WGS) entry which is preliminary data.</text>
</comment>
<protein>
    <submittedName>
        <fullName evidence="8">MFS transporter</fullName>
    </submittedName>
</protein>
<evidence type="ECO:0000256" key="4">
    <source>
        <dbReference type="ARBA" id="ARBA00023136"/>
    </source>
</evidence>
<feature type="transmembrane region" description="Helical" evidence="6">
    <location>
        <begin position="296"/>
        <end position="314"/>
    </location>
</feature>
<dbReference type="Pfam" id="PF07690">
    <property type="entry name" value="MFS_1"/>
    <property type="match status" value="1"/>
</dbReference>
<feature type="transmembrane region" description="Helical" evidence="6">
    <location>
        <begin position="120"/>
        <end position="142"/>
    </location>
</feature>